<accession>A0A1B6LRR5</accession>
<evidence type="ECO:0000313" key="2">
    <source>
        <dbReference type="EMBL" id="JAT26356.1"/>
    </source>
</evidence>
<dbReference type="EMBL" id="GEBQ01013621">
    <property type="protein sequence ID" value="JAT26356.1"/>
    <property type="molecule type" value="Transcribed_RNA"/>
</dbReference>
<protein>
    <submittedName>
        <fullName evidence="2">Uncharacterized protein</fullName>
    </submittedName>
</protein>
<sequence>MSLTTLDCGVCPSQRVKTFKFIQSRSAARLVGKHRNSLPGLRLRSDKSETPGRGGKITGAKTDPCGTPDYHYTALHCHCATPLHTRARTLHALRIPMTHW</sequence>
<evidence type="ECO:0000256" key="1">
    <source>
        <dbReference type="SAM" id="MobiDB-lite"/>
    </source>
</evidence>
<gene>
    <name evidence="2" type="ORF">g.54262</name>
</gene>
<name>A0A1B6LRR5_9HEMI</name>
<organism evidence="2">
    <name type="scientific">Graphocephala atropunctata</name>
    <dbReference type="NCBI Taxonomy" id="36148"/>
    <lineage>
        <taxon>Eukaryota</taxon>
        <taxon>Metazoa</taxon>
        <taxon>Ecdysozoa</taxon>
        <taxon>Arthropoda</taxon>
        <taxon>Hexapoda</taxon>
        <taxon>Insecta</taxon>
        <taxon>Pterygota</taxon>
        <taxon>Neoptera</taxon>
        <taxon>Paraneoptera</taxon>
        <taxon>Hemiptera</taxon>
        <taxon>Auchenorrhyncha</taxon>
        <taxon>Membracoidea</taxon>
        <taxon>Cicadellidae</taxon>
        <taxon>Cicadellinae</taxon>
        <taxon>Cicadellini</taxon>
        <taxon>Graphocephala</taxon>
    </lineage>
</organism>
<reference evidence="2" key="1">
    <citation type="submission" date="2015-11" db="EMBL/GenBank/DDBJ databases">
        <title>De novo transcriptome assembly of four potential Pierce s Disease insect vectors from Arizona vineyards.</title>
        <authorList>
            <person name="Tassone E.E."/>
        </authorList>
    </citation>
    <scope>NUCLEOTIDE SEQUENCE</scope>
</reference>
<dbReference type="AlphaFoldDB" id="A0A1B6LRR5"/>
<feature type="region of interest" description="Disordered" evidence="1">
    <location>
        <begin position="33"/>
        <end position="61"/>
    </location>
</feature>
<proteinExistence type="predicted"/>